<dbReference type="Pfam" id="PF17862">
    <property type="entry name" value="AAA_lid_3"/>
    <property type="match status" value="1"/>
</dbReference>
<dbReference type="InterPro" id="IPR005936">
    <property type="entry name" value="FtsH"/>
</dbReference>
<feature type="domain" description="AAA+ ATPase" evidence="14">
    <location>
        <begin position="282"/>
        <end position="418"/>
    </location>
</feature>
<evidence type="ECO:0000256" key="1">
    <source>
        <dbReference type="ARBA" id="ARBA00001947"/>
    </source>
</evidence>
<dbReference type="GO" id="GO:0016887">
    <property type="term" value="F:ATP hydrolysis activity"/>
    <property type="evidence" value="ECO:0007669"/>
    <property type="project" value="InterPro"/>
</dbReference>
<reference evidence="15 16" key="1">
    <citation type="submission" date="2017-08" db="EMBL/GenBank/DDBJ databases">
        <title>Acidophilic green algal genome provides insights into adaptation to an acidic environment.</title>
        <authorList>
            <person name="Hirooka S."/>
            <person name="Hirose Y."/>
            <person name="Kanesaki Y."/>
            <person name="Higuchi S."/>
            <person name="Fujiwara T."/>
            <person name="Onuma R."/>
            <person name="Era A."/>
            <person name="Ohbayashi R."/>
            <person name="Uzuka A."/>
            <person name="Nozaki H."/>
            <person name="Yoshikawa H."/>
            <person name="Miyagishima S.Y."/>
        </authorList>
    </citation>
    <scope>NUCLEOTIDE SEQUENCE [LARGE SCALE GENOMIC DNA]</scope>
    <source>
        <strain evidence="15 16">NIES-2499</strain>
    </source>
</reference>
<proteinExistence type="inferred from homology"/>
<dbReference type="Pfam" id="PF00004">
    <property type="entry name" value="AAA"/>
    <property type="match status" value="1"/>
</dbReference>
<name>A0A250X374_9CHLO</name>
<dbReference type="InterPro" id="IPR000642">
    <property type="entry name" value="Peptidase_M41"/>
</dbReference>
<evidence type="ECO:0000256" key="9">
    <source>
        <dbReference type="ARBA" id="ARBA00022833"/>
    </source>
</evidence>
<dbReference type="GO" id="GO:0005524">
    <property type="term" value="F:ATP binding"/>
    <property type="evidence" value="ECO:0007669"/>
    <property type="project" value="UniProtKB-KW"/>
</dbReference>
<comment type="cofactor">
    <cofactor evidence="1">
        <name>Zn(2+)</name>
        <dbReference type="ChEBI" id="CHEBI:29105"/>
    </cofactor>
</comment>
<keyword evidence="7" id="KW-0547">Nucleotide-binding</keyword>
<dbReference type="InterPro" id="IPR003959">
    <property type="entry name" value="ATPase_AAA_core"/>
</dbReference>
<evidence type="ECO:0000313" key="16">
    <source>
        <dbReference type="Proteomes" id="UP000232323"/>
    </source>
</evidence>
<feature type="chain" id="PRO_5012558204" description="AAA+ ATPase domain-containing protein" evidence="13">
    <location>
        <begin position="16"/>
        <end position="754"/>
    </location>
</feature>
<dbReference type="SUPFAM" id="SSF140990">
    <property type="entry name" value="FtsH protease domain-like"/>
    <property type="match status" value="1"/>
</dbReference>
<dbReference type="STRING" id="1157962.A0A250X374"/>
<keyword evidence="12" id="KW-0496">Mitochondrion</keyword>
<comment type="caution">
    <text evidence="15">The sequence shown here is derived from an EMBL/GenBank/DDBJ whole genome shotgun (WGS) entry which is preliminary data.</text>
</comment>
<dbReference type="FunFam" id="1.20.58.760:FF:000002">
    <property type="entry name" value="ATP-dependent zinc metalloprotease FtsH"/>
    <property type="match status" value="1"/>
</dbReference>
<dbReference type="GO" id="GO:0004176">
    <property type="term" value="F:ATP-dependent peptidase activity"/>
    <property type="evidence" value="ECO:0007669"/>
    <property type="project" value="InterPro"/>
</dbReference>
<evidence type="ECO:0000256" key="8">
    <source>
        <dbReference type="ARBA" id="ARBA00022801"/>
    </source>
</evidence>
<dbReference type="FunFam" id="1.10.8.60:FF:000001">
    <property type="entry name" value="ATP-dependent zinc metalloprotease FtsH"/>
    <property type="match status" value="1"/>
</dbReference>
<dbReference type="GO" id="GO:0046872">
    <property type="term" value="F:metal ion binding"/>
    <property type="evidence" value="ECO:0007669"/>
    <property type="project" value="UniProtKB-KW"/>
</dbReference>
<keyword evidence="9" id="KW-0862">Zinc</keyword>
<keyword evidence="13" id="KW-0732">Signal</keyword>
<dbReference type="SUPFAM" id="SSF52540">
    <property type="entry name" value="P-loop containing nucleoside triphosphate hydrolases"/>
    <property type="match status" value="1"/>
</dbReference>
<evidence type="ECO:0000256" key="13">
    <source>
        <dbReference type="SAM" id="SignalP"/>
    </source>
</evidence>
<dbReference type="GO" id="GO:0045037">
    <property type="term" value="P:protein import into chloroplast stroma"/>
    <property type="evidence" value="ECO:0007669"/>
    <property type="project" value="TreeGrafter"/>
</dbReference>
<dbReference type="SMART" id="SM00382">
    <property type="entry name" value="AAA"/>
    <property type="match status" value="1"/>
</dbReference>
<evidence type="ECO:0000256" key="6">
    <source>
        <dbReference type="ARBA" id="ARBA00022723"/>
    </source>
</evidence>
<dbReference type="GO" id="GO:0005739">
    <property type="term" value="C:mitochondrion"/>
    <property type="evidence" value="ECO:0007669"/>
    <property type="project" value="UniProtKB-SubCell"/>
</dbReference>
<comment type="similarity">
    <text evidence="3">In the C-terminal section; belongs to the peptidase M41 family.</text>
</comment>
<sequence length="754" mass="80132">MHSICNLKLLGRVLAWLETDTILSRSTGPASAFRRISSSFHANSFHDIPKDIASQKQFLRRLNEQGQSETLIQLYESGRVAFTQDNLGEYIKALARLDRLDNSRLLGLLQRGATQGLQSGSSSFAPSSALPQSMTGFSESGWGAGSSSAWGQGPNSVGLGSIFSSGGAAAAAAAAGAGAGTSMGTNKNPLVMTFAEPSFGSQVWRTIRTLGTVFIGVTCLSTLLDDKGLGKGFLSNPELKPQMSSNTKFSDVMGVDEAKHELMEVVEYLKDPMKFTTLGGKLPKGVLLVGPPGTGKTMLARAIAGEAGVPFFYCSGSEFEEVFVGVGARRVRDLFAAAKKHSPCIIFIDEIDAIGGNRNPKDQQYMRMTLNQLLVELDGFKASEGVIVVAATNFPEVLDKALIRPGRFDRHVVVPNPDVEGRKQILERHFKEIPRSPDVDLKVIARATPGFSGADLANLVNVAALQAAKTGRKVVDMLSLEYARDRIIMGAERKSAVVSEKSRTLTAYHEGGHALVALHTQGADPVHKATVVPRGLALGMVSQLPEEDVTTLSRRQMMARLDVCMGGRVAEELIFGDDDVTTGASSDLKQATSLARAMVTKYGMSSRLGQVCLEYEDDGRSISSETRNIIEEEVKELVQGAYLRAKAILKGYEHELHALAKALMEKETMTGEQIKALLVEVNSASALKGAMPTASSLGDKLAVVTEALQTNQPAPATSTPVAAAVLSGPVVEAAAAAAAAVQEAGRQKTAGASP</sequence>
<dbReference type="EMBL" id="BEGY01000023">
    <property type="protein sequence ID" value="GAX77220.1"/>
    <property type="molecule type" value="Genomic_DNA"/>
</dbReference>
<organism evidence="15 16">
    <name type="scientific">Chlamydomonas eustigma</name>
    <dbReference type="NCBI Taxonomy" id="1157962"/>
    <lineage>
        <taxon>Eukaryota</taxon>
        <taxon>Viridiplantae</taxon>
        <taxon>Chlorophyta</taxon>
        <taxon>core chlorophytes</taxon>
        <taxon>Chlorophyceae</taxon>
        <taxon>CS clade</taxon>
        <taxon>Chlamydomonadales</taxon>
        <taxon>Chlamydomonadaceae</taxon>
        <taxon>Chlamydomonas</taxon>
    </lineage>
</organism>
<dbReference type="HAMAP" id="MF_01458">
    <property type="entry name" value="FtsH"/>
    <property type="match status" value="1"/>
</dbReference>
<evidence type="ECO:0000256" key="3">
    <source>
        <dbReference type="ARBA" id="ARBA00010044"/>
    </source>
</evidence>
<comment type="similarity">
    <text evidence="4">In the N-terminal section; belongs to the AAA ATPase family.</text>
</comment>
<dbReference type="Gene3D" id="3.40.50.300">
    <property type="entry name" value="P-loop containing nucleotide triphosphate hydrolases"/>
    <property type="match status" value="1"/>
</dbReference>
<dbReference type="PANTHER" id="PTHR23076:SF37">
    <property type="entry name" value="ATP-DEPENDENT ZINC METALLOPROTEASE FTSH 4, MITOCHONDRIAL"/>
    <property type="match status" value="1"/>
</dbReference>
<evidence type="ECO:0000256" key="2">
    <source>
        <dbReference type="ARBA" id="ARBA00004173"/>
    </source>
</evidence>
<keyword evidence="11" id="KW-0482">Metalloprotease</keyword>
<dbReference type="GO" id="GO:0006508">
    <property type="term" value="P:proteolysis"/>
    <property type="evidence" value="ECO:0007669"/>
    <property type="project" value="UniProtKB-KW"/>
</dbReference>
<dbReference type="Proteomes" id="UP000232323">
    <property type="component" value="Unassembled WGS sequence"/>
</dbReference>
<keyword evidence="6" id="KW-0479">Metal-binding</keyword>
<evidence type="ECO:0000313" key="15">
    <source>
        <dbReference type="EMBL" id="GAX77220.1"/>
    </source>
</evidence>
<protein>
    <recommendedName>
        <fullName evidence="14">AAA+ ATPase domain-containing protein</fullName>
    </recommendedName>
</protein>
<dbReference type="InterPro" id="IPR003960">
    <property type="entry name" value="ATPase_AAA_CS"/>
</dbReference>
<evidence type="ECO:0000256" key="10">
    <source>
        <dbReference type="ARBA" id="ARBA00022840"/>
    </source>
</evidence>
<keyword evidence="5" id="KW-0645">Protease</keyword>
<evidence type="ECO:0000259" key="14">
    <source>
        <dbReference type="SMART" id="SM00382"/>
    </source>
</evidence>
<dbReference type="CDD" id="cd19501">
    <property type="entry name" value="RecA-like_FtsH"/>
    <property type="match status" value="1"/>
</dbReference>
<dbReference type="PROSITE" id="PS00674">
    <property type="entry name" value="AAA"/>
    <property type="match status" value="1"/>
</dbReference>
<dbReference type="OrthoDB" id="1413014at2759"/>
<comment type="subcellular location">
    <subcellularLocation>
        <location evidence="2">Mitochondrion</location>
    </subcellularLocation>
</comment>
<feature type="signal peptide" evidence="13">
    <location>
        <begin position="1"/>
        <end position="15"/>
    </location>
</feature>
<evidence type="ECO:0000256" key="11">
    <source>
        <dbReference type="ARBA" id="ARBA00023049"/>
    </source>
</evidence>
<accession>A0A250X374</accession>
<dbReference type="GO" id="GO:0009507">
    <property type="term" value="C:chloroplast"/>
    <property type="evidence" value="ECO:0007669"/>
    <property type="project" value="TreeGrafter"/>
</dbReference>
<dbReference type="InterPro" id="IPR027417">
    <property type="entry name" value="P-loop_NTPase"/>
</dbReference>
<dbReference type="Gene3D" id="1.20.58.760">
    <property type="entry name" value="Peptidase M41"/>
    <property type="match status" value="1"/>
</dbReference>
<gene>
    <name evidence="15" type="ORF">CEUSTIGMA_g4666.t1</name>
</gene>
<evidence type="ECO:0000256" key="12">
    <source>
        <dbReference type="ARBA" id="ARBA00023128"/>
    </source>
</evidence>
<dbReference type="Pfam" id="PF01434">
    <property type="entry name" value="Peptidase_M41"/>
    <property type="match status" value="1"/>
</dbReference>
<dbReference type="PANTHER" id="PTHR23076">
    <property type="entry name" value="METALLOPROTEASE M41 FTSH"/>
    <property type="match status" value="1"/>
</dbReference>
<dbReference type="GO" id="GO:0004222">
    <property type="term" value="F:metalloendopeptidase activity"/>
    <property type="evidence" value="ECO:0007669"/>
    <property type="project" value="InterPro"/>
</dbReference>
<evidence type="ECO:0000256" key="5">
    <source>
        <dbReference type="ARBA" id="ARBA00022670"/>
    </source>
</evidence>
<dbReference type="AlphaFoldDB" id="A0A250X374"/>
<dbReference type="GO" id="GO:0016020">
    <property type="term" value="C:membrane"/>
    <property type="evidence" value="ECO:0007669"/>
    <property type="project" value="InterPro"/>
</dbReference>
<dbReference type="Gene3D" id="1.10.8.60">
    <property type="match status" value="1"/>
</dbReference>
<evidence type="ECO:0000256" key="4">
    <source>
        <dbReference type="ARBA" id="ARBA00010550"/>
    </source>
</evidence>
<dbReference type="FunFam" id="3.40.50.300:FF:000175">
    <property type="entry name" value="ATP-dependent zinc metalloprotease FTSH 4"/>
    <property type="match status" value="1"/>
</dbReference>
<keyword evidence="8" id="KW-0378">Hydrolase</keyword>
<dbReference type="NCBIfam" id="TIGR01241">
    <property type="entry name" value="FtsH_fam"/>
    <property type="match status" value="1"/>
</dbReference>
<keyword evidence="16" id="KW-1185">Reference proteome</keyword>
<keyword evidence="10" id="KW-0067">ATP-binding</keyword>
<evidence type="ECO:0000256" key="7">
    <source>
        <dbReference type="ARBA" id="ARBA00022741"/>
    </source>
</evidence>
<dbReference type="InterPro" id="IPR041569">
    <property type="entry name" value="AAA_lid_3"/>
</dbReference>
<dbReference type="InterPro" id="IPR003593">
    <property type="entry name" value="AAA+_ATPase"/>
</dbReference>
<dbReference type="InterPro" id="IPR037219">
    <property type="entry name" value="Peptidase_M41-like"/>
</dbReference>